<dbReference type="Pfam" id="PF04542">
    <property type="entry name" value="Sigma70_r2"/>
    <property type="match status" value="1"/>
</dbReference>
<evidence type="ECO:0000313" key="11">
    <source>
        <dbReference type="EMBL" id="MBO3086081.1"/>
    </source>
</evidence>
<keyword evidence="4 7" id="KW-0731">Sigma factor</keyword>
<dbReference type="InterPro" id="IPR014284">
    <property type="entry name" value="RNA_pol_sigma-70_dom"/>
</dbReference>
<dbReference type="NCBIfam" id="NF006089">
    <property type="entry name" value="PRK08241.1"/>
    <property type="match status" value="1"/>
</dbReference>
<keyword evidence="11" id="KW-0548">Nucleotidyltransferase</keyword>
<proteinExistence type="inferred from homology"/>
<keyword evidence="6 7" id="KW-0804">Transcription</keyword>
<dbReference type="SUPFAM" id="SSF88946">
    <property type="entry name" value="Sigma2 domain of RNA polymerase sigma factors"/>
    <property type="match status" value="1"/>
</dbReference>
<comment type="subunit">
    <text evidence="2">Interacts transiently with the RNA polymerase catalytic core formed by RpoA, RpoB, RpoC and RpoZ (2 alpha, 1 beta, 1 beta' and 1 omega subunit) to form the RNA polymerase holoenzyme that can initiate transcription.</text>
</comment>
<dbReference type="InterPro" id="IPR013249">
    <property type="entry name" value="RNA_pol_sigma70_r4_t2"/>
</dbReference>
<dbReference type="PANTHER" id="PTHR43133:SF65">
    <property type="entry name" value="ECF RNA POLYMERASE SIGMA FACTOR SIGG"/>
    <property type="match status" value="1"/>
</dbReference>
<dbReference type="InterPro" id="IPR000838">
    <property type="entry name" value="RNA_pol_sigma70_ECF_CS"/>
</dbReference>
<keyword evidence="5 7" id="KW-0238">DNA-binding</keyword>
<dbReference type="InterPro" id="IPR013324">
    <property type="entry name" value="RNA_pol_sigma_r3/r4-like"/>
</dbReference>
<protein>
    <recommendedName>
        <fullName evidence="7">RNA polymerase sigma factor</fullName>
    </recommendedName>
</protein>
<evidence type="ECO:0000259" key="8">
    <source>
        <dbReference type="Pfam" id="PF04542"/>
    </source>
</evidence>
<evidence type="ECO:0000256" key="4">
    <source>
        <dbReference type="ARBA" id="ARBA00023082"/>
    </source>
</evidence>
<gene>
    <name evidence="11" type="ORF">J4035_15670</name>
</gene>
<name>A0ABS3SK05_9CELL</name>
<dbReference type="NCBIfam" id="TIGR02937">
    <property type="entry name" value="sigma70-ECF"/>
    <property type="match status" value="1"/>
</dbReference>
<dbReference type="Proteomes" id="UP000678317">
    <property type="component" value="Unassembled WGS sequence"/>
</dbReference>
<dbReference type="GO" id="GO:0003899">
    <property type="term" value="F:DNA-directed RNA polymerase activity"/>
    <property type="evidence" value="ECO:0007669"/>
    <property type="project" value="UniProtKB-EC"/>
</dbReference>
<feature type="domain" description="SnoaL-like" evidence="10">
    <location>
        <begin position="187"/>
        <end position="269"/>
    </location>
</feature>
<dbReference type="SUPFAM" id="SSF54427">
    <property type="entry name" value="NTF2-like"/>
    <property type="match status" value="1"/>
</dbReference>
<feature type="domain" description="RNA polymerase sigma factor 70 region 4 type 2" evidence="9">
    <location>
        <begin position="105"/>
        <end position="154"/>
    </location>
</feature>
<dbReference type="Gene3D" id="3.10.450.50">
    <property type="match status" value="1"/>
</dbReference>
<dbReference type="Gene3D" id="1.10.1740.10">
    <property type="match status" value="1"/>
</dbReference>
<dbReference type="Pfam" id="PF12680">
    <property type="entry name" value="SnoaL_2"/>
    <property type="match status" value="1"/>
</dbReference>
<evidence type="ECO:0000259" key="9">
    <source>
        <dbReference type="Pfam" id="PF08281"/>
    </source>
</evidence>
<dbReference type="InterPro" id="IPR036388">
    <property type="entry name" value="WH-like_DNA-bd_sf"/>
</dbReference>
<dbReference type="InterPro" id="IPR037401">
    <property type="entry name" value="SnoaL-like"/>
</dbReference>
<organism evidence="11 12">
    <name type="scientific">Cellulomonas fengjieae</name>
    <dbReference type="NCBI Taxonomy" id="2819978"/>
    <lineage>
        <taxon>Bacteria</taxon>
        <taxon>Bacillati</taxon>
        <taxon>Actinomycetota</taxon>
        <taxon>Actinomycetes</taxon>
        <taxon>Micrococcales</taxon>
        <taxon>Cellulomonadaceae</taxon>
        <taxon>Cellulomonas</taxon>
    </lineage>
</organism>
<sequence>MPSEQDLEVHRRDLRAHAYRLTGNVADADDLVQETFLRAWRARDRFEGRASERTWLRRIATNVFLDSRKSAARRTTPVGDVLEWSTQVGPYPDDEVAADELVELALIAALMHLPPRQRAAFVLRDVDGWTPTEIADALGVAVPAVNSLVQRARDTVRRHAPADPQDWRRPALTAQDEEILRRYAAASGPEAFRMLLADDVRITMPPDAPILGIDDAAEFLGRPLDWSTVPSRANGRPALVNYLWRPEQGRYEGWVVDVLRVVDGRIAEINAFVGGHHVAALGLPLTLAPEA</sequence>
<keyword evidence="3 7" id="KW-0805">Transcription regulation</keyword>
<feature type="domain" description="RNA polymerase sigma-70 region 2" evidence="8">
    <location>
        <begin position="9"/>
        <end position="73"/>
    </location>
</feature>
<accession>A0ABS3SK05</accession>
<evidence type="ECO:0000259" key="10">
    <source>
        <dbReference type="Pfam" id="PF12680"/>
    </source>
</evidence>
<dbReference type="Pfam" id="PF08281">
    <property type="entry name" value="Sigma70_r4_2"/>
    <property type="match status" value="1"/>
</dbReference>
<reference evidence="11 12" key="1">
    <citation type="submission" date="2021-03" db="EMBL/GenBank/DDBJ databases">
        <title>novel species in genus Cellulomonas.</title>
        <authorList>
            <person name="Zhang G."/>
        </authorList>
    </citation>
    <scope>NUCLEOTIDE SEQUENCE [LARGE SCALE GENOMIC DNA]</scope>
    <source>
        <strain evidence="12">zg-ZUI188</strain>
    </source>
</reference>
<dbReference type="InterPro" id="IPR007627">
    <property type="entry name" value="RNA_pol_sigma70_r2"/>
</dbReference>
<dbReference type="InterPro" id="IPR032710">
    <property type="entry name" value="NTF2-like_dom_sf"/>
</dbReference>
<evidence type="ECO:0000256" key="6">
    <source>
        <dbReference type="ARBA" id="ARBA00023163"/>
    </source>
</evidence>
<comment type="caution">
    <text evidence="11">The sequence shown here is derived from an EMBL/GenBank/DDBJ whole genome shotgun (WGS) entry which is preliminary data.</text>
</comment>
<evidence type="ECO:0000313" key="12">
    <source>
        <dbReference type="Proteomes" id="UP000678317"/>
    </source>
</evidence>
<dbReference type="InterPro" id="IPR039425">
    <property type="entry name" value="RNA_pol_sigma-70-like"/>
</dbReference>
<keyword evidence="11" id="KW-0808">Transferase</keyword>
<dbReference type="InterPro" id="IPR013325">
    <property type="entry name" value="RNA_pol_sigma_r2"/>
</dbReference>
<comment type="similarity">
    <text evidence="1 7">Belongs to the sigma-70 factor family. ECF subfamily.</text>
</comment>
<dbReference type="SUPFAM" id="SSF88659">
    <property type="entry name" value="Sigma3 and sigma4 domains of RNA polymerase sigma factors"/>
    <property type="match status" value="1"/>
</dbReference>
<evidence type="ECO:0000256" key="5">
    <source>
        <dbReference type="ARBA" id="ARBA00023125"/>
    </source>
</evidence>
<dbReference type="EMBL" id="JAGFBM010000009">
    <property type="protein sequence ID" value="MBO3086081.1"/>
    <property type="molecule type" value="Genomic_DNA"/>
</dbReference>
<dbReference type="CDD" id="cd06171">
    <property type="entry name" value="Sigma70_r4"/>
    <property type="match status" value="1"/>
</dbReference>
<evidence type="ECO:0000256" key="3">
    <source>
        <dbReference type="ARBA" id="ARBA00023015"/>
    </source>
</evidence>
<dbReference type="Gene3D" id="1.10.10.10">
    <property type="entry name" value="Winged helix-like DNA-binding domain superfamily/Winged helix DNA-binding domain"/>
    <property type="match status" value="1"/>
</dbReference>
<evidence type="ECO:0000256" key="2">
    <source>
        <dbReference type="ARBA" id="ARBA00011344"/>
    </source>
</evidence>
<evidence type="ECO:0000256" key="7">
    <source>
        <dbReference type="RuleBase" id="RU000716"/>
    </source>
</evidence>
<dbReference type="PANTHER" id="PTHR43133">
    <property type="entry name" value="RNA POLYMERASE ECF-TYPE SIGMA FACTO"/>
    <property type="match status" value="1"/>
</dbReference>
<dbReference type="RefSeq" id="WP_208290225.1">
    <property type="nucleotide sequence ID" value="NZ_CP074404.1"/>
</dbReference>
<keyword evidence="12" id="KW-1185">Reference proteome</keyword>
<dbReference type="PROSITE" id="PS01063">
    <property type="entry name" value="SIGMA70_ECF"/>
    <property type="match status" value="1"/>
</dbReference>
<evidence type="ECO:0000256" key="1">
    <source>
        <dbReference type="ARBA" id="ARBA00010641"/>
    </source>
</evidence>